<accession>A0A1H9C306</accession>
<keyword evidence="1" id="KW-0238">DNA-binding</keyword>
<protein>
    <submittedName>
        <fullName evidence="3">Transcriptional regulator, XRE family with cupin sensor</fullName>
    </submittedName>
</protein>
<dbReference type="Pfam" id="PF01381">
    <property type="entry name" value="HTH_3"/>
    <property type="match status" value="1"/>
</dbReference>
<dbReference type="GO" id="GO:0005829">
    <property type="term" value="C:cytosol"/>
    <property type="evidence" value="ECO:0007669"/>
    <property type="project" value="TreeGrafter"/>
</dbReference>
<dbReference type="SUPFAM" id="SSF51182">
    <property type="entry name" value="RmlC-like cupins"/>
    <property type="match status" value="1"/>
</dbReference>
<evidence type="ECO:0000256" key="1">
    <source>
        <dbReference type="ARBA" id="ARBA00023125"/>
    </source>
</evidence>
<keyword evidence="4" id="KW-1185">Reference proteome</keyword>
<reference evidence="3 4" key="1">
    <citation type="submission" date="2016-10" db="EMBL/GenBank/DDBJ databases">
        <authorList>
            <person name="de Groot N.N."/>
        </authorList>
    </citation>
    <scope>NUCLEOTIDE SEQUENCE [LARGE SCALE GENOMIC DNA]</scope>
    <source>
        <strain evidence="3 4">B25</strain>
    </source>
</reference>
<dbReference type="CDD" id="cd00093">
    <property type="entry name" value="HTH_XRE"/>
    <property type="match status" value="1"/>
</dbReference>
<dbReference type="InterPro" id="IPR013096">
    <property type="entry name" value="Cupin_2"/>
</dbReference>
<name>A0A1H9C306_9SPIR</name>
<evidence type="ECO:0000259" key="2">
    <source>
        <dbReference type="PROSITE" id="PS50943"/>
    </source>
</evidence>
<dbReference type="STRING" id="163.SAMN04487775_106193"/>
<dbReference type="PANTHER" id="PTHR46797:SF1">
    <property type="entry name" value="METHYLPHOSPHONATE SYNTHASE"/>
    <property type="match status" value="1"/>
</dbReference>
<dbReference type="SUPFAM" id="SSF47413">
    <property type="entry name" value="lambda repressor-like DNA-binding domains"/>
    <property type="match status" value="1"/>
</dbReference>
<dbReference type="EMBL" id="FOFU01000002">
    <property type="protein sequence ID" value="SEP95347.1"/>
    <property type="molecule type" value="Genomic_DNA"/>
</dbReference>
<evidence type="ECO:0000313" key="3">
    <source>
        <dbReference type="EMBL" id="SEP95347.1"/>
    </source>
</evidence>
<dbReference type="SMART" id="SM00530">
    <property type="entry name" value="HTH_XRE"/>
    <property type="match status" value="1"/>
</dbReference>
<sequence>MTPSQNPDEEPKAKKIPYHFGEKLRQAREHRGYTLKVVAQRAGVSESLVSQIERNHVSPAIDTLLALADVLDINLEYLFEEYRKERPVHIIRGESRASVKEDEVIYEELARPGAPSGENSTESYIIKIPAGSHTHHGSFGHIGREIGLILKGRAKFTYAGTEYFLSEGDSVSFSSGSPHVLENDGDTTMEAVWFVTPAERFAK</sequence>
<dbReference type="Pfam" id="PF07883">
    <property type="entry name" value="Cupin_2"/>
    <property type="match status" value="1"/>
</dbReference>
<feature type="domain" description="HTH cro/C1-type" evidence="2">
    <location>
        <begin position="24"/>
        <end position="78"/>
    </location>
</feature>
<dbReference type="Proteomes" id="UP000182360">
    <property type="component" value="Unassembled WGS sequence"/>
</dbReference>
<dbReference type="PANTHER" id="PTHR46797">
    <property type="entry name" value="HTH-TYPE TRANSCRIPTIONAL REGULATOR"/>
    <property type="match status" value="1"/>
</dbReference>
<dbReference type="InterPro" id="IPR011051">
    <property type="entry name" value="RmlC_Cupin_sf"/>
</dbReference>
<dbReference type="InterPro" id="IPR001387">
    <property type="entry name" value="Cro/C1-type_HTH"/>
</dbReference>
<organism evidence="3 4">
    <name type="scientific">Treponema bryantii</name>
    <dbReference type="NCBI Taxonomy" id="163"/>
    <lineage>
        <taxon>Bacteria</taxon>
        <taxon>Pseudomonadati</taxon>
        <taxon>Spirochaetota</taxon>
        <taxon>Spirochaetia</taxon>
        <taxon>Spirochaetales</taxon>
        <taxon>Treponemataceae</taxon>
        <taxon>Treponema</taxon>
    </lineage>
</organism>
<dbReference type="RefSeq" id="WP_074640952.1">
    <property type="nucleotide sequence ID" value="NZ_AP025286.1"/>
</dbReference>
<dbReference type="Gene3D" id="1.10.260.40">
    <property type="entry name" value="lambda repressor-like DNA-binding domains"/>
    <property type="match status" value="1"/>
</dbReference>
<dbReference type="PROSITE" id="PS50943">
    <property type="entry name" value="HTH_CROC1"/>
    <property type="match status" value="1"/>
</dbReference>
<dbReference type="GO" id="GO:0003677">
    <property type="term" value="F:DNA binding"/>
    <property type="evidence" value="ECO:0007669"/>
    <property type="project" value="UniProtKB-KW"/>
</dbReference>
<dbReference type="OrthoDB" id="9814553at2"/>
<dbReference type="GO" id="GO:0003700">
    <property type="term" value="F:DNA-binding transcription factor activity"/>
    <property type="evidence" value="ECO:0007669"/>
    <property type="project" value="TreeGrafter"/>
</dbReference>
<dbReference type="InterPro" id="IPR010982">
    <property type="entry name" value="Lambda_DNA-bd_dom_sf"/>
</dbReference>
<evidence type="ECO:0000313" key="4">
    <source>
        <dbReference type="Proteomes" id="UP000182360"/>
    </source>
</evidence>
<dbReference type="Gene3D" id="2.60.120.10">
    <property type="entry name" value="Jelly Rolls"/>
    <property type="match status" value="1"/>
</dbReference>
<dbReference type="AlphaFoldDB" id="A0A1H9C306"/>
<proteinExistence type="predicted"/>
<dbReference type="eggNOG" id="COG1917">
    <property type="taxonomic scope" value="Bacteria"/>
</dbReference>
<dbReference type="CDD" id="cd02209">
    <property type="entry name" value="cupin_XRE_C"/>
    <property type="match status" value="1"/>
</dbReference>
<gene>
    <name evidence="3" type="ORF">SAMN04487977_10223</name>
</gene>
<dbReference type="InterPro" id="IPR014710">
    <property type="entry name" value="RmlC-like_jellyroll"/>
</dbReference>
<dbReference type="InterPro" id="IPR050807">
    <property type="entry name" value="TransReg_Diox_bact_type"/>
</dbReference>
<dbReference type="eggNOG" id="COG1396">
    <property type="taxonomic scope" value="Bacteria"/>
</dbReference>